<dbReference type="Proteomes" id="UP000630445">
    <property type="component" value="Unassembled WGS sequence"/>
</dbReference>
<gene>
    <name evidence="2" type="ORF">CNMCM5793_005086</name>
</gene>
<dbReference type="OrthoDB" id="4496038at2759"/>
<proteinExistence type="predicted"/>
<name>A0A8H6UGS1_9EURO</name>
<evidence type="ECO:0000313" key="3">
    <source>
        <dbReference type="Proteomes" id="UP000630445"/>
    </source>
</evidence>
<evidence type="ECO:0000259" key="1">
    <source>
        <dbReference type="Pfam" id="PF07727"/>
    </source>
</evidence>
<accession>A0A8H6UGS1</accession>
<evidence type="ECO:0000313" key="2">
    <source>
        <dbReference type="EMBL" id="KAF7133732.1"/>
    </source>
</evidence>
<dbReference type="AlphaFoldDB" id="A0A8H6UGS1"/>
<dbReference type="PANTHER" id="PTHR11439:SF483">
    <property type="entry name" value="PEPTIDE SYNTHASE GLIP-LIKE, PUTATIVE (AFU_ORTHOLOGUE AFUA_3G12920)-RELATED"/>
    <property type="match status" value="1"/>
</dbReference>
<dbReference type="EMBL" id="JACBAD010001818">
    <property type="protein sequence ID" value="KAF7133732.1"/>
    <property type="molecule type" value="Genomic_DNA"/>
</dbReference>
<dbReference type="InterPro" id="IPR013103">
    <property type="entry name" value="RVT_2"/>
</dbReference>
<sequence length="512" mass="57395">MKSPEASQWLKAAQEEIMLLKSKNCYTLVRKSDINGRPIPGQWIFKKKVLEDGNFRYKARWVIRGNQLSESHWEAHNDTYAPVVSATTSRILFALIAHNGWHALQADAVLAFLNGKLLDTVYMRQPTGFEEGEKGTLVCKLNQSLYGLTPSARIWYDTLAEHLKKMGFRTSMYDSGLFIHETKPRLYLTTHVDDFKIVAQSREEAQRVLDELKFQLDIKDLGPVKHYLGTNVDINEKGVSITLTKYIDDLIDSFGLADAHPTLSPLDSGILIDDEPDPMINTREYQRGTGSLQYIATKARPDTCRAACLLAEHNSKPTKKCWSALIHVLKYLKGTRHLGLHYLRRGTNTNADANSTTTTGYTDSDWGGPHTDARRSVSGYVFTLAGAPISWQSRKQTCVATSSNEAEYIAASEASREAWWIRAVLKDLGINHGSAVPLYMDNKGAIDLTTALNGTKRSKHIDIRFHYTRDLVKQGIIAVKQIPTKEMVADGMTKPLATEPHKAFLQQLGMLS</sequence>
<dbReference type="SUPFAM" id="SSF56672">
    <property type="entry name" value="DNA/RNA polymerases"/>
    <property type="match status" value="1"/>
</dbReference>
<dbReference type="InterPro" id="IPR043502">
    <property type="entry name" value="DNA/RNA_pol_sf"/>
</dbReference>
<dbReference type="CDD" id="cd09272">
    <property type="entry name" value="RNase_HI_RT_Ty1"/>
    <property type="match status" value="1"/>
</dbReference>
<dbReference type="PANTHER" id="PTHR11439">
    <property type="entry name" value="GAG-POL-RELATED RETROTRANSPOSON"/>
    <property type="match status" value="1"/>
</dbReference>
<reference evidence="2" key="1">
    <citation type="submission" date="2020-06" db="EMBL/GenBank/DDBJ databases">
        <title>Draft genome sequences of strains closely related to Aspergillus parafelis and Aspergillus hiratsukae.</title>
        <authorList>
            <person name="Dos Santos R.A.C."/>
            <person name="Rivero-Menendez O."/>
            <person name="Steenwyk J.L."/>
            <person name="Mead M.E."/>
            <person name="Goldman G.H."/>
            <person name="Alastruey-Izquierdo A."/>
            <person name="Rokas A."/>
        </authorList>
    </citation>
    <scope>NUCLEOTIDE SEQUENCE</scope>
    <source>
        <strain evidence="2">CNM-CM5793</strain>
    </source>
</reference>
<protein>
    <recommendedName>
        <fullName evidence="1">Reverse transcriptase Ty1/copia-type domain-containing protein</fullName>
    </recommendedName>
</protein>
<dbReference type="Pfam" id="PF07727">
    <property type="entry name" value="RVT_2"/>
    <property type="match status" value="1"/>
</dbReference>
<comment type="caution">
    <text evidence="2">The sequence shown here is derived from an EMBL/GenBank/DDBJ whole genome shotgun (WGS) entry which is preliminary data.</text>
</comment>
<feature type="domain" description="Reverse transcriptase Ty1/copia-type" evidence="1">
    <location>
        <begin position="24"/>
        <end position="266"/>
    </location>
</feature>
<organism evidence="2 3">
    <name type="scientific">Aspergillus hiratsukae</name>
    <dbReference type="NCBI Taxonomy" id="1194566"/>
    <lineage>
        <taxon>Eukaryota</taxon>
        <taxon>Fungi</taxon>
        <taxon>Dikarya</taxon>
        <taxon>Ascomycota</taxon>
        <taxon>Pezizomycotina</taxon>
        <taxon>Eurotiomycetes</taxon>
        <taxon>Eurotiomycetidae</taxon>
        <taxon>Eurotiales</taxon>
        <taxon>Aspergillaceae</taxon>
        <taxon>Aspergillus</taxon>
        <taxon>Aspergillus subgen. Fumigati</taxon>
    </lineage>
</organism>
<keyword evidence="3" id="KW-1185">Reference proteome</keyword>